<accession>A0A9J6BHH9</accession>
<proteinExistence type="predicted"/>
<organism evidence="1 2">
    <name type="scientific">Polypedilum vanderplanki</name>
    <name type="common">Sleeping chironomid midge</name>
    <dbReference type="NCBI Taxonomy" id="319348"/>
    <lineage>
        <taxon>Eukaryota</taxon>
        <taxon>Metazoa</taxon>
        <taxon>Ecdysozoa</taxon>
        <taxon>Arthropoda</taxon>
        <taxon>Hexapoda</taxon>
        <taxon>Insecta</taxon>
        <taxon>Pterygota</taxon>
        <taxon>Neoptera</taxon>
        <taxon>Endopterygota</taxon>
        <taxon>Diptera</taxon>
        <taxon>Nematocera</taxon>
        <taxon>Chironomoidea</taxon>
        <taxon>Chironomidae</taxon>
        <taxon>Chironominae</taxon>
        <taxon>Polypedilum</taxon>
        <taxon>Polypedilum</taxon>
    </lineage>
</organism>
<dbReference type="AlphaFoldDB" id="A0A9J6BHH9"/>
<keyword evidence="2" id="KW-1185">Reference proteome</keyword>
<comment type="caution">
    <text evidence="1">The sequence shown here is derived from an EMBL/GenBank/DDBJ whole genome shotgun (WGS) entry which is preliminary data.</text>
</comment>
<reference evidence="1" key="1">
    <citation type="submission" date="2021-03" db="EMBL/GenBank/DDBJ databases">
        <title>Chromosome level genome of the anhydrobiotic midge Polypedilum vanderplanki.</title>
        <authorList>
            <person name="Yoshida Y."/>
            <person name="Kikawada T."/>
            <person name="Gusev O."/>
        </authorList>
    </citation>
    <scope>NUCLEOTIDE SEQUENCE</scope>
    <source>
        <strain evidence="1">NIAS01</strain>
        <tissue evidence="1">Whole body or cell culture</tissue>
    </source>
</reference>
<evidence type="ECO:0000313" key="1">
    <source>
        <dbReference type="EMBL" id="KAG5669120.1"/>
    </source>
</evidence>
<gene>
    <name evidence="1" type="ORF">PVAND_017016</name>
</gene>
<protein>
    <submittedName>
        <fullName evidence="1">Uncharacterized protein</fullName>
    </submittedName>
</protein>
<dbReference type="EMBL" id="JADBJN010000004">
    <property type="protein sequence ID" value="KAG5669120.1"/>
    <property type="molecule type" value="Genomic_DNA"/>
</dbReference>
<name>A0A9J6BHH9_POLVA</name>
<evidence type="ECO:0000313" key="2">
    <source>
        <dbReference type="Proteomes" id="UP001107558"/>
    </source>
</evidence>
<dbReference type="Proteomes" id="UP001107558">
    <property type="component" value="Chromosome 4"/>
</dbReference>
<sequence>MVFKHKIKIKRWKSFLFILLFSSIFCTSFAFKTNELQKIPTRDPVKLAKAMVDVICEFYIANDIKFDFIIYGKATNHIKDVINEITKKLTNEITVNIRHIEGIEIFIETWNWSLTFEQTAIIFTESKENIKYFHYKTDKYFSLGNIFPKQFKFLIYVEEMKNFDRVEDKAFFPINFS</sequence>